<organism evidence="2 3">
    <name type="scientific">Herbiconiux oxytropis</name>
    <dbReference type="NCBI Taxonomy" id="2970915"/>
    <lineage>
        <taxon>Bacteria</taxon>
        <taxon>Bacillati</taxon>
        <taxon>Actinomycetota</taxon>
        <taxon>Actinomycetes</taxon>
        <taxon>Micrococcales</taxon>
        <taxon>Microbacteriaceae</taxon>
        <taxon>Herbiconiux</taxon>
    </lineage>
</organism>
<dbReference type="PANTHER" id="PTHR33121">
    <property type="entry name" value="CYCLIC DI-GMP PHOSPHODIESTERASE PDEF"/>
    <property type="match status" value="1"/>
</dbReference>
<dbReference type="Gene3D" id="3.20.20.450">
    <property type="entry name" value="EAL domain"/>
    <property type="match status" value="1"/>
</dbReference>
<dbReference type="SMART" id="SM00052">
    <property type="entry name" value="EAL"/>
    <property type="match status" value="1"/>
</dbReference>
<evidence type="ECO:0000313" key="3">
    <source>
        <dbReference type="Proteomes" id="UP001165587"/>
    </source>
</evidence>
<protein>
    <submittedName>
        <fullName evidence="2">EAL domain-containing protein</fullName>
    </submittedName>
</protein>
<dbReference type="InterPro" id="IPR001633">
    <property type="entry name" value="EAL_dom"/>
</dbReference>
<dbReference type="CDD" id="cd01948">
    <property type="entry name" value="EAL"/>
    <property type="match status" value="1"/>
</dbReference>
<dbReference type="RefSeq" id="WP_259529737.1">
    <property type="nucleotide sequence ID" value="NZ_JANLCK010000007.1"/>
</dbReference>
<accession>A0AA42BV51</accession>
<evidence type="ECO:0000259" key="1">
    <source>
        <dbReference type="PROSITE" id="PS50883"/>
    </source>
</evidence>
<reference evidence="2" key="1">
    <citation type="submission" date="2022-08" db="EMBL/GenBank/DDBJ databases">
        <authorList>
            <person name="Deng Y."/>
            <person name="Han X.-F."/>
            <person name="Zhang Y.-Q."/>
        </authorList>
    </citation>
    <scope>NUCLEOTIDE SEQUENCE</scope>
    <source>
        <strain evidence="2">CPCC 203407</strain>
    </source>
</reference>
<dbReference type="Pfam" id="PF10069">
    <property type="entry name" value="DICT"/>
    <property type="match status" value="1"/>
</dbReference>
<proteinExistence type="predicted"/>
<feature type="domain" description="EAL" evidence="1">
    <location>
        <begin position="4"/>
        <end position="258"/>
    </location>
</feature>
<keyword evidence="3" id="KW-1185">Reference proteome</keyword>
<dbReference type="AlphaFoldDB" id="A0AA42BV51"/>
<dbReference type="InterPro" id="IPR050706">
    <property type="entry name" value="Cyclic-di-GMP_PDE-like"/>
</dbReference>
<dbReference type="InterPro" id="IPR019278">
    <property type="entry name" value="DICT_dom"/>
</dbReference>
<dbReference type="SUPFAM" id="SSF141868">
    <property type="entry name" value="EAL domain-like"/>
    <property type="match status" value="1"/>
</dbReference>
<dbReference type="InterPro" id="IPR035919">
    <property type="entry name" value="EAL_sf"/>
</dbReference>
<sequence>MTPFSEVRDAHFEAIAAPRPSEAPGGVDTVFQPIVSLETREVVAYEALTRPPRGSAFSSVVQLFEHAAAAGRTVELDQACWRSTLRAIDRVGSAAPFAVLVNVEPESFQAGIALDGPTAEGGAPPTPIVIELTERALLEAPGELLAMIERVREQGHAIAVDDLGADPASLALLPLIDPDIVKLDLGILQKQPDAGVARIMSALNTHLARRRIPVIAEGIETERQLVMARALGATHGQGWLFGRPERMPVAGGALAGIAGMPVGEGQAAPARSTQTPFEIVSQAIGSKPSDRQLLVQLSIFLEARARASGDSAVVVSTFQHASTITPATWRRYEDLQRECALVVAHVNGQVELPEGIRLAPIPDGDPLLAEWDIVVVTADFAAVLAARELDASRHGEGVYEFALSHDRGLAVAAAKVLLERSGKPLGVTL</sequence>
<gene>
    <name evidence="2" type="ORF">N1028_13255</name>
</gene>
<dbReference type="PANTHER" id="PTHR33121:SF76">
    <property type="entry name" value="SIGNALING PROTEIN"/>
    <property type="match status" value="1"/>
</dbReference>
<dbReference type="Pfam" id="PF00563">
    <property type="entry name" value="EAL"/>
    <property type="match status" value="1"/>
</dbReference>
<dbReference type="GO" id="GO:0071111">
    <property type="term" value="F:cyclic-guanylate-specific phosphodiesterase activity"/>
    <property type="evidence" value="ECO:0007669"/>
    <property type="project" value="InterPro"/>
</dbReference>
<dbReference type="Proteomes" id="UP001165587">
    <property type="component" value="Unassembled WGS sequence"/>
</dbReference>
<comment type="caution">
    <text evidence="2">The sequence shown here is derived from an EMBL/GenBank/DDBJ whole genome shotgun (WGS) entry which is preliminary data.</text>
</comment>
<dbReference type="EMBL" id="JANLCK010000007">
    <property type="protein sequence ID" value="MCS5726861.1"/>
    <property type="molecule type" value="Genomic_DNA"/>
</dbReference>
<name>A0AA42BV51_9MICO</name>
<evidence type="ECO:0000313" key="2">
    <source>
        <dbReference type="EMBL" id="MCS5726861.1"/>
    </source>
</evidence>
<dbReference type="PROSITE" id="PS50883">
    <property type="entry name" value="EAL"/>
    <property type="match status" value="1"/>
</dbReference>